<dbReference type="InterPro" id="IPR031571">
    <property type="entry name" value="RcpC_dom"/>
</dbReference>
<dbReference type="InterPro" id="IPR013974">
    <property type="entry name" value="SAF"/>
</dbReference>
<dbReference type="AlphaFoldDB" id="A0AB39L143"/>
<name>A0AB39L143_9MICC</name>
<evidence type="ECO:0000259" key="2">
    <source>
        <dbReference type="SMART" id="SM00858"/>
    </source>
</evidence>
<dbReference type="Pfam" id="PF08666">
    <property type="entry name" value="SAF"/>
    <property type="match status" value="1"/>
</dbReference>
<accession>A0AB39L143</accession>
<protein>
    <submittedName>
        <fullName evidence="3">RcpC/CpaB family pilus assembly protein</fullName>
    </submittedName>
</protein>
<feature type="domain" description="SAF" evidence="2">
    <location>
        <begin position="61"/>
        <end position="123"/>
    </location>
</feature>
<reference evidence="3" key="1">
    <citation type="submission" date="2024-07" db="EMBL/GenBank/DDBJ databases">
        <authorList>
            <person name="fu j."/>
        </authorList>
    </citation>
    <scope>NUCLEOTIDE SEQUENCE</scope>
    <source>
        <strain evidence="3">P10A9</strain>
    </source>
</reference>
<evidence type="ECO:0000313" key="3">
    <source>
        <dbReference type="EMBL" id="XDP44222.1"/>
    </source>
</evidence>
<evidence type="ECO:0000256" key="1">
    <source>
        <dbReference type="SAM" id="MobiDB-lite"/>
    </source>
</evidence>
<sequence length="241" mass="24480">MSRSASPPLRRPQAPRGWEPARRSPLRRFIDRRRRTLAAALLCLGAGAAVYQLTPPSAALVPVAVAARDLAGGTTVSSGDLRIARLPAEAVPQRAEAEVSKIVGQRLAGPLRSGEVLTDAAVVGPGLLAGTGPGTSAVPVRMADPASLQLLSPGQLVDLVLSAETGSAANTASASTTLASRVPVLWTGKSGGSGQAGTWLGSAQDSEGLLVVGASPEQALRIAGASTRGKVFFMLVETGPR</sequence>
<dbReference type="CDD" id="cd11614">
    <property type="entry name" value="SAF_CpaB_FlgA_like"/>
    <property type="match status" value="1"/>
</dbReference>
<dbReference type="KEGG" id="spue:AB5L97_13145"/>
<dbReference type="SMART" id="SM00858">
    <property type="entry name" value="SAF"/>
    <property type="match status" value="1"/>
</dbReference>
<dbReference type="RefSeq" id="WP_369044996.1">
    <property type="nucleotide sequence ID" value="NZ_CP163302.1"/>
</dbReference>
<dbReference type="Pfam" id="PF16976">
    <property type="entry name" value="RcpC"/>
    <property type="match status" value="1"/>
</dbReference>
<gene>
    <name evidence="3" type="ORF">AB5L97_13145</name>
</gene>
<organism evidence="3">
    <name type="scientific">Sinomonas puerhi</name>
    <dbReference type="NCBI Taxonomy" id="3238584"/>
    <lineage>
        <taxon>Bacteria</taxon>
        <taxon>Bacillati</taxon>
        <taxon>Actinomycetota</taxon>
        <taxon>Actinomycetes</taxon>
        <taxon>Micrococcales</taxon>
        <taxon>Micrococcaceae</taxon>
        <taxon>Sinomonas</taxon>
    </lineage>
</organism>
<dbReference type="EMBL" id="CP163302">
    <property type="protein sequence ID" value="XDP44222.1"/>
    <property type="molecule type" value="Genomic_DNA"/>
</dbReference>
<feature type="region of interest" description="Disordered" evidence="1">
    <location>
        <begin position="1"/>
        <end position="21"/>
    </location>
</feature>
<proteinExistence type="predicted"/>
<dbReference type="Gene3D" id="3.90.1210.10">
    <property type="entry name" value="Antifreeze-like/N-acetylneuraminic acid synthase C-terminal domain"/>
    <property type="match status" value="1"/>
</dbReference>